<dbReference type="AlphaFoldDB" id="A0A9Q0MFM6"/>
<evidence type="ECO:0000256" key="12">
    <source>
        <dbReference type="RuleBase" id="RU000488"/>
    </source>
</evidence>
<name>A0A9Q0MFM6_BLOTA</name>
<feature type="transmembrane region" description="Helical" evidence="13">
    <location>
        <begin position="127"/>
        <end position="146"/>
    </location>
</feature>
<evidence type="ECO:0000256" key="2">
    <source>
        <dbReference type="ARBA" id="ARBA00006375"/>
    </source>
</evidence>
<feature type="transmembrane region" description="Helical" evidence="13">
    <location>
        <begin position="88"/>
        <end position="107"/>
    </location>
</feature>
<keyword evidence="10" id="KW-0479">Metal-binding</keyword>
<comment type="subcellular location">
    <subcellularLocation>
        <location evidence="1">Mitochondrion membrane</location>
        <topology evidence="1">Multi-pass membrane protein</topology>
    </subcellularLocation>
</comment>
<dbReference type="PROSITE" id="PS00028">
    <property type="entry name" value="ZINC_FINGER_C2H2_1"/>
    <property type="match status" value="2"/>
</dbReference>
<evidence type="ECO:0000256" key="8">
    <source>
        <dbReference type="ARBA" id="ARBA00023136"/>
    </source>
</evidence>
<dbReference type="PANTHER" id="PTHR45788">
    <property type="entry name" value="SUCCINATE/FUMARATE MITOCHONDRIAL TRANSPORTER-RELATED"/>
    <property type="match status" value="1"/>
</dbReference>
<reference evidence="15" key="1">
    <citation type="submission" date="2022-12" db="EMBL/GenBank/DDBJ databases">
        <title>Genome assemblies of Blomia tropicalis.</title>
        <authorList>
            <person name="Cui Y."/>
        </authorList>
    </citation>
    <scope>NUCLEOTIDE SEQUENCE</scope>
    <source>
        <tissue evidence="15">Adult mites</tissue>
    </source>
</reference>
<dbReference type="Gene3D" id="1.50.40.10">
    <property type="entry name" value="Mitochondrial carrier domain"/>
    <property type="match status" value="1"/>
</dbReference>
<proteinExistence type="inferred from homology"/>
<dbReference type="GO" id="GO:0071913">
    <property type="term" value="F:citrate secondary active transmembrane transporter activity"/>
    <property type="evidence" value="ECO:0007669"/>
    <property type="project" value="TreeGrafter"/>
</dbReference>
<evidence type="ECO:0000256" key="4">
    <source>
        <dbReference type="ARBA" id="ARBA00022692"/>
    </source>
</evidence>
<feature type="transmembrane region" description="Helical" evidence="13">
    <location>
        <begin position="224"/>
        <end position="243"/>
    </location>
</feature>
<dbReference type="FunFam" id="1.50.40.10:FF:000007">
    <property type="entry name" value="Mitochondrial tricarboxylate transport protein-like"/>
    <property type="match status" value="1"/>
</dbReference>
<keyword evidence="8 11" id="KW-0472">Membrane</keyword>
<evidence type="ECO:0000256" key="9">
    <source>
        <dbReference type="ARBA" id="ARBA00042640"/>
    </source>
</evidence>
<feature type="repeat" description="Solcar" evidence="11">
    <location>
        <begin position="129"/>
        <end position="214"/>
    </location>
</feature>
<protein>
    <recommendedName>
        <fullName evidence="9">Citrate transport protein</fullName>
    </recommendedName>
</protein>
<dbReference type="SUPFAM" id="SSF103506">
    <property type="entry name" value="Mitochondrial carrier"/>
    <property type="match status" value="1"/>
</dbReference>
<dbReference type="InterPro" id="IPR013087">
    <property type="entry name" value="Znf_C2H2_type"/>
</dbReference>
<keyword evidence="16" id="KW-1185">Reference proteome</keyword>
<feature type="repeat" description="Solcar" evidence="11">
    <location>
        <begin position="15"/>
        <end position="118"/>
    </location>
</feature>
<keyword evidence="6 13" id="KW-1133">Transmembrane helix</keyword>
<keyword evidence="4 11" id="KW-0812">Transmembrane</keyword>
<keyword evidence="7" id="KW-0496">Mitochondrion</keyword>
<dbReference type="Proteomes" id="UP001142055">
    <property type="component" value="Chromosome 1"/>
</dbReference>
<dbReference type="InterPro" id="IPR023395">
    <property type="entry name" value="MCP_dom_sf"/>
</dbReference>
<evidence type="ECO:0000313" key="16">
    <source>
        <dbReference type="Proteomes" id="UP001142055"/>
    </source>
</evidence>
<evidence type="ECO:0000256" key="13">
    <source>
        <dbReference type="SAM" id="Phobius"/>
    </source>
</evidence>
<evidence type="ECO:0000256" key="6">
    <source>
        <dbReference type="ARBA" id="ARBA00022989"/>
    </source>
</evidence>
<dbReference type="GO" id="GO:0006843">
    <property type="term" value="P:mitochondrial citrate transmembrane transport"/>
    <property type="evidence" value="ECO:0007669"/>
    <property type="project" value="TreeGrafter"/>
</dbReference>
<dbReference type="EMBL" id="JAPWDV010000001">
    <property type="protein sequence ID" value="KAJ6224248.1"/>
    <property type="molecule type" value="Genomic_DNA"/>
</dbReference>
<comment type="similarity">
    <text evidence="2 12">Belongs to the mitochondrial carrier (TC 2.A.29) family.</text>
</comment>
<evidence type="ECO:0000256" key="3">
    <source>
        <dbReference type="ARBA" id="ARBA00022448"/>
    </source>
</evidence>
<dbReference type="Pfam" id="PF00153">
    <property type="entry name" value="Mito_carr"/>
    <property type="match status" value="3"/>
</dbReference>
<dbReference type="PROSITE" id="PS50157">
    <property type="entry name" value="ZINC_FINGER_C2H2_2"/>
    <property type="match status" value="2"/>
</dbReference>
<evidence type="ECO:0000313" key="15">
    <source>
        <dbReference type="EMBL" id="KAJ6224248.1"/>
    </source>
</evidence>
<accession>A0A9Q0MFM6</accession>
<comment type="caution">
    <text evidence="15">The sequence shown here is derived from an EMBL/GenBank/DDBJ whole genome shotgun (WGS) entry which is preliminary data.</text>
</comment>
<evidence type="ECO:0000256" key="11">
    <source>
        <dbReference type="PROSITE-ProRule" id="PRU00282"/>
    </source>
</evidence>
<keyword evidence="3 12" id="KW-0813">Transport</keyword>
<evidence type="ECO:0000256" key="10">
    <source>
        <dbReference type="PROSITE-ProRule" id="PRU00042"/>
    </source>
</evidence>
<keyword evidence="10" id="KW-0862">Zinc</keyword>
<keyword evidence="5" id="KW-0677">Repeat</keyword>
<dbReference type="InterPro" id="IPR049563">
    <property type="entry name" value="TXTP-like"/>
</dbReference>
<keyword evidence="10" id="KW-0863">Zinc-finger</keyword>
<dbReference type="PANTHER" id="PTHR45788:SF4">
    <property type="entry name" value="TRICARBOXYLATE TRANSPORT PROTEIN, MITOCHONDRIAL"/>
    <property type="match status" value="1"/>
</dbReference>
<dbReference type="InterPro" id="IPR036236">
    <property type="entry name" value="Znf_C2H2_sf"/>
</dbReference>
<feature type="domain" description="C2H2-type" evidence="14">
    <location>
        <begin position="378"/>
        <end position="407"/>
    </location>
</feature>
<organism evidence="15 16">
    <name type="scientific">Blomia tropicalis</name>
    <name type="common">Mite</name>
    <dbReference type="NCBI Taxonomy" id="40697"/>
    <lineage>
        <taxon>Eukaryota</taxon>
        <taxon>Metazoa</taxon>
        <taxon>Ecdysozoa</taxon>
        <taxon>Arthropoda</taxon>
        <taxon>Chelicerata</taxon>
        <taxon>Arachnida</taxon>
        <taxon>Acari</taxon>
        <taxon>Acariformes</taxon>
        <taxon>Sarcoptiformes</taxon>
        <taxon>Astigmata</taxon>
        <taxon>Glycyphagoidea</taxon>
        <taxon>Echimyopodidae</taxon>
        <taxon>Blomia</taxon>
    </lineage>
</organism>
<dbReference type="GO" id="GO:0031966">
    <property type="term" value="C:mitochondrial membrane"/>
    <property type="evidence" value="ECO:0007669"/>
    <property type="project" value="UniProtKB-SubCell"/>
</dbReference>
<dbReference type="PROSITE" id="PS50920">
    <property type="entry name" value="SOLCAR"/>
    <property type="match status" value="3"/>
</dbReference>
<dbReference type="SMART" id="SM00355">
    <property type="entry name" value="ZnF_C2H2"/>
    <property type="match status" value="3"/>
</dbReference>
<evidence type="ECO:0000256" key="7">
    <source>
        <dbReference type="ARBA" id="ARBA00023128"/>
    </source>
</evidence>
<dbReference type="InterPro" id="IPR018108">
    <property type="entry name" value="MCP_transmembrane"/>
</dbReference>
<dbReference type="GO" id="GO:0008270">
    <property type="term" value="F:zinc ion binding"/>
    <property type="evidence" value="ECO:0007669"/>
    <property type="project" value="UniProtKB-KW"/>
</dbReference>
<dbReference type="SUPFAM" id="SSF57667">
    <property type="entry name" value="beta-beta-alpha zinc fingers"/>
    <property type="match status" value="1"/>
</dbReference>
<feature type="domain" description="C2H2-type" evidence="14">
    <location>
        <begin position="319"/>
        <end position="342"/>
    </location>
</feature>
<sequence>MEMDFDYKSSSSDCSYALKAIFAGSLTGMIESSITYPAEFVKTQMHLKRSRIRRRTIQCSRMMVQNRSTYHTSPLDVVKHTIRQRGILGLYSGFSVVLYGSIPKTAARFGTYELMIKKFESKGPITPSITFMCGLVAGLTEAFLVVTPNETIKIKFIADRMSANPKYHGFIHGLRLILNEQGIRGTYAGLMPTLLKQGTNQAIRFQVMGMLKDWYCGSEPNKKVNMLLIGMMGAIAGAVSVFANNPIDVVKTRMQGMDRKRYNGTIDCFRKIIRKEGMKALYKGTVPRFRQLAAHTVSAHTPKKKDATTGDDQLNQTIWQCPHCMKGFRYSAYLRSHIVRLHEEGSFACAYDGCNFVAPKYRDELKRHVWREHTESKYACGEPGCTKTFKTRPNAQIHRFIHLNRKTNRSIVNKSQTKGHKKMINYVDQSTFNNVSSDTNEEPLDLSIKKIDILKETEIRNWILSITDEQINNFDPLIMRAGSPTPSVKCASSIFADLITNLRFQNSNV</sequence>
<evidence type="ECO:0000256" key="5">
    <source>
        <dbReference type="ARBA" id="ARBA00022737"/>
    </source>
</evidence>
<feature type="repeat" description="Solcar" evidence="11">
    <location>
        <begin position="224"/>
        <end position="309"/>
    </location>
</feature>
<evidence type="ECO:0000256" key="1">
    <source>
        <dbReference type="ARBA" id="ARBA00004225"/>
    </source>
</evidence>
<dbReference type="Gene3D" id="3.30.160.60">
    <property type="entry name" value="Classic Zinc Finger"/>
    <property type="match status" value="1"/>
</dbReference>
<gene>
    <name evidence="15" type="ORF">RDWZM_002793</name>
</gene>
<evidence type="ECO:0000259" key="14">
    <source>
        <dbReference type="PROSITE" id="PS50157"/>
    </source>
</evidence>